<keyword evidence="3" id="KW-1185">Reference proteome</keyword>
<evidence type="ECO:0000256" key="1">
    <source>
        <dbReference type="SAM" id="Phobius"/>
    </source>
</evidence>
<evidence type="ECO:0000313" key="3">
    <source>
        <dbReference type="Proteomes" id="UP000004959"/>
    </source>
</evidence>
<feature type="transmembrane region" description="Helical" evidence="1">
    <location>
        <begin position="43"/>
        <end position="64"/>
    </location>
</feature>
<keyword evidence="1" id="KW-0812">Transmembrane</keyword>
<sequence length="67" mass="7777">MAERKDKSSSPLRQEISHELEEMRYDRQESPRKHNGYSFTQKLISWLVVLVVVAGIVYSLIVALTSR</sequence>
<gene>
    <name evidence="2" type="ORF">OKIT_1863</name>
</gene>
<evidence type="ECO:0000313" key="2">
    <source>
        <dbReference type="EMBL" id="EHN59933.1"/>
    </source>
</evidence>
<name>G9WHE1_9LACO</name>
<keyword evidence="1" id="KW-1133">Transmembrane helix</keyword>
<keyword evidence="1" id="KW-0472">Membrane</keyword>
<dbReference type="PATRIC" id="fig|1045004.4.peg.1833"/>
<dbReference type="Proteomes" id="UP000004959">
    <property type="component" value="Chromosome"/>
</dbReference>
<accession>G9WHE1</accession>
<organism evidence="2 3">
    <name type="scientific">Oenococcus kitaharae DSM 17330</name>
    <dbReference type="NCBI Taxonomy" id="1045004"/>
    <lineage>
        <taxon>Bacteria</taxon>
        <taxon>Bacillati</taxon>
        <taxon>Bacillota</taxon>
        <taxon>Bacilli</taxon>
        <taxon>Lactobacillales</taxon>
        <taxon>Lactobacillaceae</taxon>
        <taxon>Oenococcus</taxon>
    </lineage>
</organism>
<dbReference type="STRING" id="336988.NT96_06505"/>
<comment type="caution">
    <text evidence="2">The sequence shown here is derived from an EMBL/GenBank/DDBJ whole genome shotgun (WGS) entry which is preliminary data.</text>
</comment>
<dbReference type="RefSeq" id="WP_007747359.1">
    <property type="nucleotide sequence ID" value="NZ_CM001398.1"/>
</dbReference>
<reference evidence="2 3" key="1">
    <citation type="journal article" date="2012" name="PLoS ONE">
        <title>Functional divergence in the genus oenococcus as predicted by genome sequencing of the newly-described species, Oenococcus kitaharae.</title>
        <authorList>
            <person name="Borneman A.R."/>
            <person name="McCarthy J.M."/>
            <person name="Chambers P.J."/>
            <person name="Bartowsky E.J."/>
        </authorList>
    </citation>
    <scope>NUCLEOTIDE SEQUENCE [LARGE SCALE GENOMIC DNA]</scope>
    <source>
        <strain evidence="3">DSM17330</strain>
    </source>
</reference>
<proteinExistence type="predicted"/>
<dbReference type="HOGENOM" id="CLU_2808208_0_0_9"/>
<dbReference type="AlphaFoldDB" id="G9WHE1"/>
<dbReference type="EMBL" id="AFVZ01000001">
    <property type="protein sequence ID" value="EHN59933.1"/>
    <property type="molecule type" value="Genomic_DNA"/>
</dbReference>
<protein>
    <submittedName>
        <fullName evidence="2">Uncharacterized protein</fullName>
    </submittedName>
</protein>